<evidence type="ECO:0000256" key="8">
    <source>
        <dbReference type="SAM" id="MobiDB-lite"/>
    </source>
</evidence>
<dbReference type="PRINTS" id="PR00024">
    <property type="entry name" value="HOMEOBOX"/>
</dbReference>
<gene>
    <name evidence="10" type="ORF">ALC53_10653</name>
</gene>
<evidence type="ECO:0000259" key="9">
    <source>
        <dbReference type="PROSITE" id="PS50071"/>
    </source>
</evidence>
<feature type="compositionally biased region" description="Low complexity" evidence="8">
    <location>
        <begin position="93"/>
        <end position="102"/>
    </location>
</feature>
<feature type="compositionally biased region" description="Basic and acidic residues" evidence="8">
    <location>
        <begin position="523"/>
        <end position="534"/>
    </location>
</feature>
<feature type="compositionally biased region" description="Polar residues" evidence="8">
    <location>
        <begin position="179"/>
        <end position="191"/>
    </location>
</feature>
<dbReference type="STRING" id="520822.A0A151I079"/>
<dbReference type="PANTHER" id="PTHR45946">
    <property type="entry name" value="HOMEOBOX PROTEIN ROUGH-RELATED"/>
    <property type="match status" value="1"/>
</dbReference>
<keyword evidence="4 6" id="KW-0371">Homeobox</keyword>
<proteinExistence type="predicted"/>
<comment type="subcellular location">
    <subcellularLocation>
        <location evidence="1 6 7">Nucleus</location>
    </subcellularLocation>
</comment>
<dbReference type="InterPro" id="IPR020479">
    <property type="entry name" value="HD_metazoa"/>
</dbReference>
<feature type="compositionally biased region" description="Basic residues" evidence="8">
    <location>
        <begin position="213"/>
        <end position="223"/>
    </location>
</feature>
<evidence type="ECO:0000313" key="10">
    <source>
        <dbReference type="EMBL" id="KYM78919.1"/>
    </source>
</evidence>
<protein>
    <submittedName>
        <fullName evidence="10">Homeobox protein Hox-B1a</fullName>
    </submittedName>
</protein>
<keyword evidence="11" id="KW-1185">Reference proteome</keyword>
<dbReference type="InterPro" id="IPR001356">
    <property type="entry name" value="HD"/>
</dbReference>
<feature type="region of interest" description="Disordered" evidence="8">
    <location>
        <begin position="78"/>
        <end position="112"/>
    </location>
</feature>
<feature type="compositionally biased region" description="Basic residues" evidence="8">
    <location>
        <begin position="83"/>
        <end position="92"/>
    </location>
</feature>
<feature type="region of interest" description="Disordered" evidence="8">
    <location>
        <begin position="476"/>
        <end position="534"/>
    </location>
</feature>
<dbReference type="FunFam" id="1.10.10.60:FF:000113">
    <property type="entry name" value="homeobox protein Hox-B1"/>
    <property type="match status" value="1"/>
</dbReference>
<evidence type="ECO:0000256" key="3">
    <source>
        <dbReference type="ARBA" id="ARBA00023125"/>
    </source>
</evidence>
<keyword evidence="2" id="KW-0217">Developmental protein</keyword>
<organism evidence="10 11">
    <name type="scientific">Atta colombica</name>
    <dbReference type="NCBI Taxonomy" id="520822"/>
    <lineage>
        <taxon>Eukaryota</taxon>
        <taxon>Metazoa</taxon>
        <taxon>Ecdysozoa</taxon>
        <taxon>Arthropoda</taxon>
        <taxon>Hexapoda</taxon>
        <taxon>Insecta</taxon>
        <taxon>Pterygota</taxon>
        <taxon>Neoptera</taxon>
        <taxon>Endopterygota</taxon>
        <taxon>Hymenoptera</taxon>
        <taxon>Apocrita</taxon>
        <taxon>Aculeata</taxon>
        <taxon>Formicoidea</taxon>
        <taxon>Formicidae</taxon>
        <taxon>Myrmicinae</taxon>
        <taxon>Atta</taxon>
    </lineage>
</organism>
<feature type="compositionally biased region" description="Polar residues" evidence="8">
    <location>
        <begin position="130"/>
        <end position="143"/>
    </location>
</feature>
<dbReference type="CDD" id="cd00086">
    <property type="entry name" value="homeodomain"/>
    <property type="match status" value="1"/>
</dbReference>
<feature type="region of interest" description="Disordered" evidence="8">
    <location>
        <begin position="126"/>
        <end position="153"/>
    </location>
</feature>
<evidence type="ECO:0000256" key="1">
    <source>
        <dbReference type="ARBA" id="ARBA00004123"/>
    </source>
</evidence>
<dbReference type="AlphaFoldDB" id="A0A151I079"/>
<feature type="domain" description="Homeobox" evidence="9">
    <location>
        <begin position="418"/>
        <end position="478"/>
    </location>
</feature>
<dbReference type="InterPro" id="IPR009057">
    <property type="entry name" value="Homeodomain-like_sf"/>
</dbReference>
<evidence type="ECO:0000256" key="4">
    <source>
        <dbReference type="ARBA" id="ARBA00023155"/>
    </source>
</evidence>
<dbReference type="GO" id="GO:0005634">
    <property type="term" value="C:nucleus"/>
    <property type="evidence" value="ECO:0007669"/>
    <property type="project" value="UniProtKB-SubCell"/>
</dbReference>
<feature type="region of interest" description="Disordered" evidence="8">
    <location>
        <begin position="179"/>
        <end position="358"/>
    </location>
</feature>
<keyword evidence="3 6" id="KW-0238">DNA-binding</keyword>
<dbReference type="InterPro" id="IPR046327">
    <property type="entry name" value="HXA1/B1/D1"/>
</dbReference>
<feature type="compositionally biased region" description="Basic residues" evidence="8">
    <location>
        <begin position="252"/>
        <end position="261"/>
    </location>
</feature>
<dbReference type="PANTHER" id="PTHR45946:SF4">
    <property type="entry name" value="HOMEOBOX PROTEIN ROUGH-RELATED"/>
    <property type="match status" value="1"/>
</dbReference>
<dbReference type="Gene3D" id="1.10.10.60">
    <property type="entry name" value="Homeodomain-like"/>
    <property type="match status" value="1"/>
</dbReference>
<feature type="DNA-binding region" description="Homeobox" evidence="6">
    <location>
        <begin position="420"/>
        <end position="479"/>
    </location>
</feature>
<evidence type="ECO:0000313" key="11">
    <source>
        <dbReference type="Proteomes" id="UP000078540"/>
    </source>
</evidence>
<dbReference type="GO" id="GO:0000978">
    <property type="term" value="F:RNA polymerase II cis-regulatory region sequence-specific DNA binding"/>
    <property type="evidence" value="ECO:0007669"/>
    <property type="project" value="TreeGrafter"/>
</dbReference>
<dbReference type="SMART" id="SM00389">
    <property type="entry name" value="HOX"/>
    <property type="match status" value="1"/>
</dbReference>
<dbReference type="EMBL" id="KQ976627">
    <property type="protein sequence ID" value="KYM78919.1"/>
    <property type="molecule type" value="Genomic_DNA"/>
</dbReference>
<keyword evidence="5 6" id="KW-0539">Nucleus</keyword>
<dbReference type="InterPro" id="IPR017970">
    <property type="entry name" value="Homeobox_CS"/>
</dbReference>
<dbReference type="GO" id="GO:0000981">
    <property type="term" value="F:DNA-binding transcription factor activity, RNA polymerase II-specific"/>
    <property type="evidence" value="ECO:0007669"/>
    <property type="project" value="InterPro"/>
</dbReference>
<dbReference type="PROSITE" id="PS50071">
    <property type="entry name" value="HOMEOBOX_2"/>
    <property type="match status" value="1"/>
</dbReference>
<reference evidence="10 11" key="1">
    <citation type="submission" date="2015-09" db="EMBL/GenBank/DDBJ databases">
        <title>Atta colombica WGS genome.</title>
        <authorList>
            <person name="Nygaard S."/>
            <person name="Hu H."/>
            <person name="Boomsma J."/>
            <person name="Zhang G."/>
        </authorList>
    </citation>
    <scope>NUCLEOTIDE SEQUENCE [LARGE SCALE GENOMIC DNA]</scope>
    <source>
        <strain evidence="10">Treedump-2</strain>
        <tissue evidence="10">Whole body</tissue>
    </source>
</reference>
<name>A0A151I079_9HYME</name>
<evidence type="ECO:0000256" key="6">
    <source>
        <dbReference type="PROSITE-ProRule" id="PRU00108"/>
    </source>
</evidence>
<evidence type="ECO:0000256" key="5">
    <source>
        <dbReference type="ARBA" id="ARBA00023242"/>
    </source>
</evidence>
<dbReference type="PROSITE" id="PS00027">
    <property type="entry name" value="HOMEOBOX_1"/>
    <property type="match status" value="1"/>
</dbReference>
<sequence>MTRLSATEATSHAEVSTLSMVNPQISSLNDPVAIETMINVVETVGGQLIRLSVTRMMMMDMGMYGTYGKPDSYPNYVFSGQGNHHHHHHHHQPSSVGGHVSVPPSPEVAPTHYYPQTAVAPYSSSSSESFLTADSGTSSSTPPQGFYSPTGAVLHENGSTTAIISSENGLSYTNLDYASSSSYPNQQQHTVASVDPHQSYHVQQPAYREDSHHHHHHHHHHHPPSSSNLHQTTVPPTSHPRTEHDQQLHHQSSSHHHHHHHHEPDYPIAVGGTSNYLHQLPSSDESLHYQTQIQQSEFSTHPSAHYKEENSDTTTYHILQQSSHLQHPHQHGHHHQQQHSHAHHSQQHQQQQQQAQVPTYKWMQVKRNVPKPVATKANPNVIEFGGGAAAGSSSSVYGSTASGTVSCIAGSLAGIAGSFNNTGRTNFTNKQLTELEKEFHFNKYLTRARRIEIASTLQLNETQVKIWFQNRRMKQKKRMKEGLIPTDSTNVTPLSGARSSSNSPTGSSSHEIGGLGLSSFSSDNRRESPPSSKD</sequence>
<feature type="compositionally biased region" description="Low complexity" evidence="8">
    <location>
        <begin position="347"/>
        <end position="356"/>
    </location>
</feature>
<evidence type="ECO:0000256" key="2">
    <source>
        <dbReference type="ARBA" id="ARBA00022473"/>
    </source>
</evidence>
<feature type="compositionally biased region" description="Polar residues" evidence="8">
    <location>
        <begin position="272"/>
        <end position="302"/>
    </location>
</feature>
<dbReference type="Pfam" id="PF00046">
    <property type="entry name" value="Homeodomain"/>
    <property type="match status" value="1"/>
</dbReference>
<dbReference type="SUPFAM" id="SSF46689">
    <property type="entry name" value="Homeodomain-like"/>
    <property type="match status" value="1"/>
</dbReference>
<accession>A0A151I079</accession>
<feature type="compositionally biased region" description="Low complexity" evidence="8">
    <location>
        <begin position="495"/>
        <end position="509"/>
    </location>
</feature>
<feature type="compositionally biased region" description="Basic residues" evidence="8">
    <location>
        <begin position="326"/>
        <end position="346"/>
    </location>
</feature>
<dbReference type="Proteomes" id="UP000078540">
    <property type="component" value="Unassembled WGS sequence"/>
</dbReference>
<evidence type="ECO:0000256" key="7">
    <source>
        <dbReference type="RuleBase" id="RU000682"/>
    </source>
</evidence>